<name>A0AAV2D809_9ROSI</name>
<dbReference type="EMBL" id="OZ034815">
    <property type="protein sequence ID" value="CAL1367745.1"/>
    <property type="molecule type" value="Genomic_DNA"/>
</dbReference>
<reference evidence="1 2" key="1">
    <citation type="submission" date="2024-04" db="EMBL/GenBank/DDBJ databases">
        <authorList>
            <person name="Fracassetti M."/>
        </authorList>
    </citation>
    <scope>NUCLEOTIDE SEQUENCE [LARGE SCALE GENOMIC DNA]</scope>
</reference>
<gene>
    <name evidence="1" type="ORF">LTRI10_LOCUS11255</name>
</gene>
<proteinExistence type="predicted"/>
<protein>
    <submittedName>
        <fullName evidence="1">Uncharacterized protein</fullName>
    </submittedName>
</protein>
<dbReference type="AlphaFoldDB" id="A0AAV2D809"/>
<organism evidence="1 2">
    <name type="scientific">Linum trigynum</name>
    <dbReference type="NCBI Taxonomy" id="586398"/>
    <lineage>
        <taxon>Eukaryota</taxon>
        <taxon>Viridiplantae</taxon>
        <taxon>Streptophyta</taxon>
        <taxon>Embryophyta</taxon>
        <taxon>Tracheophyta</taxon>
        <taxon>Spermatophyta</taxon>
        <taxon>Magnoliopsida</taxon>
        <taxon>eudicotyledons</taxon>
        <taxon>Gunneridae</taxon>
        <taxon>Pentapetalae</taxon>
        <taxon>rosids</taxon>
        <taxon>fabids</taxon>
        <taxon>Malpighiales</taxon>
        <taxon>Linaceae</taxon>
        <taxon>Linum</taxon>
    </lineage>
</organism>
<dbReference type="Proteomes" id="UP001497516">
    <property type="component" value="Chromosome 2"/>
</dbReference>
<keyword evidence="2" id="KW-1185">Reference proteome</keyword>
<accession>A0AAV2D809</accession>
<evidence type="ECO:0000313" key="1">
    <source>
        <dbReference type="EMBL" id="CAL1367745.1"/>
    </source>
</evidence>
<sequence>MVSRSESSSSLFSSINVFSWHVGDFSIKLRSWPPDLEIEGHDFTKWLKANPSAATCRNSKQMQTPELGNRVTFTERSGNKVSPRETIMLVRKGEPARLGMVVRRRSVN</sequence>
<evidence type="ECO:0000313" key="2">
    <source>
        <dbReference type="Proteomes" id="UP001497516"/>
    </source>
</evidence>